<dbReference type="GO" id="GO:0016787">
    <property type="term" value="F:hydrolase activity"/>
    <property type="evidence" value="ECO:0007669"/>
    <property type="project" value="UniProtKB-KW"/>
</dbReference>
<feature type="domain" description="Sialate O-acetylesterase" evidence="4">
    <location>
        <begin position="24"/>
        <end position="200"/>
    </location>
</feature>
<dbReference type="InterPro" id="IPR036514">
    <property type="entry name" value="SGNH_hydro_sf"/>
</dbReference>
<dbReference type="Gene3D" id="3.40.50.1110">
    <property type="entry name" value="SGNH hydrolase"/>
    <property type="match status" value="1"/>
</dbReference>
<dbReference type="InterPro" id="IPR005181">
    <property type="entry name" value="SASA"/>
</dbReference>
<reference evidence="5" key="1">
    <citation type="journal article" date="2017" name="Nature">
        <title>The genome of Chenopodium quinoa.</title>
        <authorList>
            <person name="Jarvis D.E."/>
            <person name="Ho Y.S."/>
            <person name="Lightfoot D.J."/>
            <person name="Schmoeckel S.M."/>
            <person name="Li B."/>
            <person name="Borm T.J.A."/>
            <person name="Ohyanagi H."/>
            <person name="Mineta K."/>
            <person name="Michell C.T."/>
            <person name="Saber N."/>
            <person name="Kharbatia N.M."/>
            <person name="Rupper R.R."/>
            <person name="Sharp A.R."/>
            <person name="Dally N."/>
            <person name="Boughton B.A."/>
            <person name="Woo Y.H."/>
            <person name="Gao G."/>
            <person name="Schijlen E.G.W.M."/>
            <person name="Guo X."/>
            <person name="Momin A.A."/>
            <person name="Negrao S."/>
            <person name="Al-Babili S."/>
            <person name="Gehring C."/>
            <person name="Roessner U."/>
            <person name="Jung C."/>
            <person name="Murphy K."/>
            <person name="Arold S.T."/>
            <person name="Gojobori T."/>
            <person name="van der Linden C.G."/>
            <person name="van Loo E.N."/>
            <person name="Jellen E.N."/>
            <person name="Maughan P.J."/>
            <person name="Tester M."/>
        </authorList>
    </citation>
    <scope>NUCLEOTIDE SEQUENCE [LARGE SCALE GENOMIC DNA]</scope>
    <source>
        <strain evidence="5">cv. PI 614886</strain>
    </source>
</reference>
<dbReference type="AlphaFoldDB" id="A0A803N7D1"/>
<keyword evidence="3" id="KW-0732">Signal</keyword>
<reference evidence="5" key="2">
    <citation type="submission" date="2021-03" db="UniProtKB">
        <authorList>
            <consortium name="EnsemblPlants"/>
        </authorList>
    </citation>
    <scope>IDENTIFICATION</scope>
</reference>
<evidence type="ECO:0000256" key="2">
    <source>
        <dbReference type="SAM" id="MobiDB-lite"/>
    </source>
</evidence>
<evidence type="ECO:0000256" key="3">
    <source>
        <dbReference type="SAM" id="SignalP"/>
    </source>
</evidence>
<dbReference type="SUPFAM" id="SSF52266">
    <property type="entry name" value="SGNH hydrolase"/>
    <property type="match status" value="1"/>
</dbReference>
<dbReference type="EnsemblPlants" id="AUR62041685-RA">
    <property type="protein sequence ID" value="AUR62041685-RA:cds"/>
    <property type="gene ID" value="AUR62041685"/>
</dbReference>
<dbReference type="PANTHER" id="PTHR31988">
    <property type="entry name" value="ESTERASE, PUTATIVE (DUF303)-RELATED"/>
    <property type="match status" value="1"/>
</dbReference>
<dbReference type="PANTHER" id="PTHR31988:SF13">
    <property type="entry name" value="CARBOHYDRATE ESTERASE PLANT-LIKE PROTEIN"/>
    <property type="match status" value="1"/>
</dbReference>
<evidence type="ECO:0000256" key="1">
    <source>
        <dbReference type="ARBA" id="ARBA00022801"/>
    </source>
</evidence>
<dbReference type="Proteomes" id="UP000596660">
    <property type="component" value="Unplaced"/>
</dbReference>
<proteinExistence type="predicted"/>
<dbReference type="Gramene" id="AUR62041685-RA">
    <property type="protein sequence ID" value="AUR62041685-RA:cds"/>
    <property type="gene ID" value="AUR62041685"/>
</dbReference>
<keyword evidence="6" id="KW-1185">Reference proteome</keyword>
<accession>A0A803N7D1</accession>
<organism evidence="5 6">
    <name type="scientific">Chenopodium quinoa</name>
    <name type="common">Quinoa</name>
    <dbReference type="NCBI Taxonomy" id="63459"/>
    <lineage>
        <taxon>Eukaryota</taxon>
        <taxon>Viridiplantae</taxon>
        <taxon>Streptophyta</taxon>
        <taxon>Embryophyta</taxon>
        <taxon>Tracheophyta</taxon>
        <taxon>Spermatophyta</taxon>
        <taxon>Magnoliopsida</taxon>
        <taxon>eudicotyledons</taxon>
        <taxon>Gunneridae</taxon>
        <taxon>Pentapetalae</taxon>
        <taxon>Caryophyllales</taxon>
        <taxon>Chenopodiaceae</taxon>
        <taxon>Chenopodioideae</taxon>
        <taxon>Atripliceae</taxon>
        <taxon>Chenopodium</taxon>
    </lineage>
</organism>
<feature type="compositionally biased region" description="Polar residues" evidence="2">
    <location>
        <begin position="203"/>
        <end position="216"/>
    </location>
</feature>
<evidence type="ECO:0000259" key="4">
    <source>
        <dbReference type="Pfam" id="PF03629"/>
    </source>
</evidence>
<evidence type="ECO:0000313" key="5">
    <source>
        <dbReference type="EnsemblPlants" id="AUR62041685-RA:cds"/>
    </source>
</evidence>
<keyword evidence="1" id="KW-0378">Hydrolase</keyword>
<feature type="signal peptide" evidence="3">
    <location>
        <begin position="1"/>
        <end position="20"/>
    </location>
</feature>
<sequence length="284" mass="30875">MTITKLTIMLFLFNVAPTYAELPQDIFILAGQSNMAGRGGVTNGRWDGFVPPECQPSHNILRLDEQQSWVPAHEPLHVDIDLNKTCGIGPGMAFANAVESLGGSAKFGVLGLVPCAVGGTKIIQWERGTNFYNQLVTRAKAAMIGGGRTRAVLWYQGEADTVKLEDAKAYGGRMENFISDLRSDLGDLSLLIIQNNLVNSSTSRLKGRTSYPTRSASKSPERPSSPGPRRLGIVKKITPLSHEIMNILISLKVKIPMFDPFDGNSDPTDHLNAYKAPNGSPNRV</sequence>
<dbReference type="InterPro" id="IPR052940">
    <property type="entry name" value="Carb_Esterase_6"/>
</dbReference>
<name>A0A803N7D1_CHEQI</name>
<feature type="region of interest" description="Disordered" evidence="2">
    <location>
        <begin position="203"/>
        <end position="231"/>
    </location>
</feature>
<evidence type="ECO:0000313" key="6">
    <source>
        <dbReference type="Proteomes" id="UP000596660"/>
    </source>
</evidence>
<protein>
    <recommendedName>
        <fullName evidence="4">Sialate O-acetylesterase domain-containing protein</fullName>
    </recommendedName>
</protein>
<dbReference type="Pfam" id="PF03629">
    <property type="entry name" value="SASA"/>
    <property type="match status" value="1"/>
</dbReference>
<feature type="chain" id="PRO_5031526524" description="Sialate O-acetylesterase domain-containing protein" evidence="3">
    <location>
        <begin position="21"/>
        <end position="284"/>
    </location>
</feature>